<keyword evidence="12" id="KW-1185">Reference proteome</keyword>
<dbReference type="InterPro" id="IPR050979">
    <property type="entry name" value="LD-transpeptidase"/>
</dbReference>
<dbReference type="InterPro" id="IPR005490">
    <property type="entry name" value="LD_TPept_cat_dom"/>
</dbReference>
<dbReference type="EMBL" id="QZFV01000146">
    <property type="protein sequence ID" value="RJQ76471.1"/>
    <property type="molecule type" value="Genomic_DNA"/>
</dbReference>
<evidence type="ECO:0000313" key="12">
    <source>
        <dbReference type="Proteomes" id="UP000285112"/>
    </source>
</evidence>
<dbReference type="GO" id="GO:0016746">
    <property type="term" value="F:acyltransferase activity"/>
    <property type="evidence" value="ECO:0007669"/>
    <property type="project" value="UniProtKB-KW"/>
</dbReference>
<feature type="compositionally biased region" description="Polar residues" evidence="8">
    <location>
        <begin position="127"/>
        <end position="138"/>
    </location>
</feature>
<dbReference type="PROSITE" id="PS52029">
    <property type="entry name" value="LD_TPASE"/>
    <property type="match status" value="1"/>
</dbReference>
<evidence type="ECO:0000256" key="8">
    <source>
        <dbReference type="SAM" id="MobiDB-lite"/>
    </source>
</evidence>
<dbReference type="Proteomes" id="UP000285112">
    <property type="component" value="Unassembled WGS sequence"/>
</dbReference>
<dbReference type="Pfam" id="PF17964">
    <property type="entry name" value="Big_10"/>
    <property type="match status" value="1"/>
</dbReference>
<evidence type="ECO:0000256" key="4">
    <source>
        <dbReference type="ARBA" id="ARBA00022984"/>
    </source>
</evidence>
<comment type="caution">
    <text evidence="11">The sequence shown here is derived from an EMBL/GenBank/DDBJ whole genome shotgun (WGS) entry which is preliminary data.</text>
</comment>
<dbReference type="CDD" id="cd13432">
    <property type="entry name" value="LDT_IgD_like_2"/>
    <property type="match status" value="1"/>
</dbReference>
<protein>
    <submittedName>
        <fullName evidence="11">L,D-transpeptidase</fullName>
    </submittedName>
</protein>
<name>A0A419HKW6_9PSEU</name>
<keyword evidence="9" id="KW-0812">Transmembrane</keyword>
<keyword evidence="4 7" id="KW-0573">Peptidoglycan synthesis</keyword>
<dbReference type="Pfam" id="PF03734">
    <property type="entry name" value="YkuD"/>
    <property type="match status" value="1"/>
</dbReference>
<evidence type="ECO:0000256" key="6">
    <source>
        <dbReference type="ARBA" id="ARBA00023316"/>
    </source>
</evidence>
<dbReference type="InterPro" id="IPR041280">
    <property type="entry name" value="Big_10"/>
</dbReference>
<dbReference type="GO" id="GO:0071972">
    <property type="term" value="F:peptidoglycan L,D-transpeptidase activity"/>
    <property type="evidence" value="ECO:0007669"/>
    <property type="project" value="TreeGrafter"/>
</dbReference>
<evidence type="ECO:0000256" key="2">
    <source>
        <dbReference type="ARBA" id="ARBA00022679"/>
    </source>
</evidence>
<dbReference type="CDD" id="cd16913">
    <property type="entry name" value="YkuD_like"/>
    <property type="match status" value="1"/>
</dbReference>
<organism evidence="11 12">
    <name type="scientific">Amycolatopsis panacis</name>
    <dbReference type="NCBI Taxonomy" id="2340917"/>
    <lineage>
        <taxon>Bacteria</taxon>
        <taxon>Bacillati</taxon>
        <taxon>Actinomycetota</taxon>
        <taxon>Actinomycetes</taxon>
        <taxon>Pseudonocardiales</taxon>
        <taxon>Pseudonocardiaceae</taxon>
        <taxon>Amycolatopsis</taxon>
    </lineage>
</organism>
<evidence type="ECO:0000256" key="1">
    <source>
        <dbReference type="ARBA" id="ARBA00004752"/>
    </source>
</evidence>
<dbReference type="GO" id="GO:0071555">
    <property type="term" value="P:cell wall organization"/>
    <property type="evidence" value="ECO:0007669"/>
    <property type="project" value="UniProtKB-UniRule"/>
</dbReference>
<keyword evidence="3 7" id="KW-0133">Cell shape</keyword>
<keyword evidence="6 7" id="KW-0961">Cell wall biogenesis/degradation</keyword>
<sequence>MGRIREVRTRICDTGHHSIGQRAEGSGRLDSRGIQGRLGIRVTFRKFTRRRGAVAAFGLVAALTLGACSGEPTVSASGGDGGGPTTEATAKPVGLKISPVAGAKDVAPGEPAKVSVANGTLASVTLTNPDGKQVQGQPSADKKSWNTTEDLGYGKTYTWSGQATGEDGKPTPVSGSFTTVEPRRQMAGSLNVGDEQTYGIAMPIALTFPSPVKDKASVEKALSVETEPKTEGSWAWLEGDTSVHWRPKAYFEPGTKVTVNAKLYGVSMGDGVYGRQDVSSKFTIGRSQIVQGNTKDHTMQVIRDGRKVMDFPVSYGLDADPGRVTHSGVHVVMSKHATYSMSNPRYNYTDVNVPWAVRISNNGEFIHGLAASIWAQGKKNISHGCLNLSPKNAKTYYDSVLPGDPVEITGSTQQLSAKDGNYSDWTYDWTAWTKLSALNS</sequence>
<feature type="transmembrane region" description="Helical" evidence="9">
    <location>
        <begin position="51"/>
        <end position="67"/>
    </location>
</feature>
<dbReference type="SUPFAM" id="SSF141523">
    <property type="entry name" value="L,D-transpeptidase catalytic domain-like"/>
    <property type="match status" value="1"/>
</dbReference>
<gene>
    <name evidence="11" type="ORF">D5S19_30395</name>
</gene>
<evidence type="ECO:0000313" key="11">
    <source>
        <dbReference type="EMBL" id="RJQ76471.1"/>
    </source>
</evidence>
<accession>A0A419HKW6</accession>
<comment type="pathway">
    <text evidence="1 7">Cell wall biogenesis; peptidoglycan biosynthesis.</text>
</comment>
<evidence type="ECO:0000256" key="7">
    <source>
        <dbReference type="PROSITE-ProRule" id="PRU01373"/>
    </source>
</evidence>
<proteinExistence type="predicted"/>
<dbReference type="UniPathway" id="UPA00219"/>
<dbReference type="GO" id="GO:0008360">
    <property type="term" value="P:regulation of cell shape"/>
    <property type="evidence" value="ECO:0007669"/>
    <property type="project" value="UniProtKB-UniRule"/>
</dbReference>
<dbReference type="Gene3D" id="2.40.440.10">
    <property type="entry name" value="L,D-transpeptidase catalytic domain-like"/>
    <property type="match status" value="1"/>
</dbReference>
<evidence type="ECO:0000256" key="5">
    <source>
        <dbReference type="ARBA" id="ARBA00023315"/>
    </source>
</evidence>
<feature type="domain" description="L,D-TPase catalytic" evidence="10">
    <location>
        <begin position="288"/>
        <end position="409"/>
    </location>
</feature>
<dbReference type="Gene3D" id="2.60.40.3710">
    <property type="match status" value="1"/>
</dbReference>
<keyword evidence="9" id="KW-1133">Transmembrane helix</keyword>
<dbReference type="PANTHER" id="PTHR30582:SF2">
    <property type="entry name" value="L,D-TRANSPEPTIDASE YCIB-RELATED"/>
    <property type="match status" value="1"/>
</dbReference>
<evidence type="ECO:0000256" key="3">
    <source>
        <dbReference type="ARBA" id="ARBA00022960"/>
    </source>
</evidence>
<dbReference type="InterPro" id="IPR038063">
    <property type="entry name" value="Transpep_catalytic_dom"/>
</dbReference>
<dbReference type="GO" id="GO:0018104">
    <property type="term" value="P:peptidoglycan-protein cross-linking"/>
    <property type="evidence" value="ECO:0007669"/>
    <property type="project" value="TreeGrafter"/>
</dbReference>
<evidence type="ECO:0000259" key="10">
    <source>
        <dbReference type="PROSITE" id="PS52029"/>
    </source>
</evidence>
<feature type="active site" description="Proton donor/acceptor" evidence="7">
    <location>
        <position position="367"/>
    </location>
</feature>
<dbReference type="PANTHER" id="PTHR30582">
    <property type="entry name" value="L,D-TRANSPEPTIDASE"/>
    <property type="match status" value="1"/>
</dbReference>
<reference evidence="11 12" key="1">
    <citation type="submission" date="2018-09" db="EMBL/GenBank/DDBJ databases">
        <title>YIM PH 21725 draft genome.</title>
        <authorList>
            <person name="Miao C."/>
        </authorList>
    </citation>
    <scope>NUCLEOTIDE SEQUENCE [LARGE SCALE GENOMIC DNA]</scope>
    <source>
        <strain evidence="12">YIM PH21725</strain>
    </source>
</reference>
<dbReference type="AlphaFoldDB" id="A0A419HKW6"/>
<evidence type="ECO:0000256" key="9">
    <source>
        <dbReference type="SAM" id="Phobius"/>
    </source>
</evidence>
<keyword evidence="2" id="KW-0808">Transferase</keyword>
<dbReference type="GO" id="GO:0005576">
    <property type="term" value="C:extracellular region"/>
    <property type="evidence" value="ECO:0007669"/>
    <property type="project" value="TreeGrafter"/>
</dbReference>
<dbReference type="Gene3D" id="2.60.40.3780">
    <property type="match status" value="1"/>
</dbReference>
<keyword evidence="9" id="KW-0472">Membrane</keyword>
<feature type="region of interest" description="Disordered" evidence="8">
    <location>
        <begin position="127"/>
        <end position="147"/>
    </location>
</feature>
<feature type="active site" description="Nucleophile" evidence="7">
    <location>
        <position position="385"/>
    </location>
</feature>
<keyword evidence="5" id="KW-0012">Acyltransferase</keyword>
<dbReference type="OrthoDB" id="5242354at2"/>